<reference evidence="1" key="1">
    <citation type="submission" date="2021-05" db="EMBL/GenBank/DDBJ databases">
        <authorList>
            <person name="Scholz U."/>
            <person name="Mascher M."/>
            <person name="Fiebig A."/>
        </authorList>
    </citation>
    <scope>NUCLEOTIDE SEQUENCE [LARGE SCALE GENOMIC DNA]</scope>
</reference>
<dbReference type="EnsemblPlants" id="AVESA.00010b.r2.1AG0001550.1">
    <property type="protein sequence ID" value="AVESA.00010b.r2.1AG0001550.1.CDS.1"/>
    <property type="gene ID" value="AVESA.00010b.r2.1AG0001550"/>
</dbReference>
<name>A0ACD5T6Q5_AVESA</name>
<sequence length="724" mass="82432">MSTMGSELGRLFKLDQATHTANVEVWVMLTTLLLVVKFAIDSRGPWFFNKFMVLSLQFLEGLNSSMVTYSLALMQLSSSRNDFFQVWGVLMVTLRYSVMVGRPYGRSKKLTLSDMMSSLWSANLLRSRSSVLLIAILLWSIWLINAARIIGYFISSERASRINQENMRLVTDYMRYEPELSSDSGSGAGAADPVSMRGYKYLVCGEDEQDKKVAAPLFRFKLNMEHEKLITTESVWSLEEDKLLGGEADADNRFKDVCLSFALYKLLRRRFHNLPSHEALHHKTRRLVLGGLLRLPQEGHDHERAFRVTEVELTFLKDCFHGNQAVMFVNGFPLRRLLLSVLLVAALSSVAYPVYQIPSRNTDSRVTRGVPVSYAIIFLIILKELWEVYVYVFSQWTKVWMLYVYITEPNLQCSLMRGVLRVMFRLVTRGQWDQQVGQYNIFIQCSEWKLVMSMLRPTTTKLQTDVKKAILESLRGLLQSPQSLGSYFSSAFGSDDQGSIVVERFSWANDFAADTHRILVWHIATCLCEMELCGEAAAAAHKPFWLRPSRLFVHRSRATSEAMWAHYNVAVTLSNYCAYLLTRPPRLVPDNNFVSIKVFDAVRAEVFSATRRCKSFQDIHHRLVGKAAVPDGKYEATVKMGAELARQLLETYKDDNRAAAWQVLANFWTGFLLHLAASTKAQRHKTHLQGQGELITHLWALLSHAGFLGTIDQGEAVDDDEAAE</sequence>
<dbReference type="Proteomes" id="UP001732700">
    <property type="component" value="Chromosome 1A"/>
</dbReference>
<keyword evidence="2" id="KW-1185">Reference proteome</keyword>
<proteinExistence type="predicted"/>
<evidence type="ECO:0000313" key="1">
    <source>
        <dbReference type="EnsemblPlants" id="AVESA.00010b.r2.1AG0001550.1.CDS.1"/>
    </source>
</evidence>
<protein>
    <submittedName>
        <fullName evidence="1">Uncharacterized protein</fullName>
    </submittedName>
</protein>
<organism evidence="1 2">
    <name type="scientific">Avena sativa</name>
    <name type="common">Oat</name>
    <dbReference type="NCBI Taxonomy" id="4498"/>
    <lineage>
        <taxon>Eukaryota</taxon>
        <taxon>Viridiplantae</taxon>
        <taxon>Streptophyta</taxon>
        <taxon>Embryophyta</taxon>
        <taxon>Tracheophyta</taxon>
        <taxon>Spermatophyta</taxon>
        <taxon>Magnoliopsida</taxon>
        <taxon>Liliopsida</taxon>
        <taxon>Poales</taxon>
        <taxon>Poaceae</taxon>
        <taxon>BOP clade</taxon>
        <taxon>Pooideae</taxon>
        <taxon>Poodae</taxon>
        <taxon>Poeae</taxon>
        <taxon>Poeae Chloroplast Group 1 (Aveneae type)</taxon>
        <taxon>Aveninae</taxon>
        <taxon>Avena</taxon>
    </lineage>
</organism>
<evidence type="ECO:0000313" key="2">
    <source>
        <dbReference type="Proteomes" id="UP001732700"/>
    </source>
</evidence>
<reference evidence="1" key="2">
    <citation type="submission" date="2025-09" db="UniProtKB">
        <authorList>
            <consortium name="EnsemblPlants"/>
        </authorList>
    </citation>
    <scope>IDENTIFICATION</scope>
</reference>
<accession>A0ACD5T6Q5</accession>